<keyword evidence="1" id="KW-0812">Transmembrane</keyword>
<dbReference type="AlphaFoldDB" id="T0QVT2"/>
<dbReference type="RefSeq" id="XP_008607615.1">
    <property type="nucleotide sequence ID" value="XM_008609393.1"/>
</dbReference>
<organism evidence="2 3">
    <name type="scientific">Saprolegnia diclina (strain VS20)</name>
    <dbReference type="NCBI Taxonomy" id="1156394"/>
    <lineage>
        <taxon>Eukaryota</taxon>
        <taxon>Sar</taxon>
        <taxon>Stramenopiles</taxon>
        <taxon>Oomycota</taxon>
        <taxon>Saprolegniomycetes</taxon>
        <taxon>Saprolegniales</taxon>
        <taxon>Saprolegniaceae</taxon>
        <taxon>Saprolegnia</taxon>
    </lineage>
</organism>
<dbReference type="Proteomes" id="UP000030762">
    <property type="component" value="Unassembled WGS sequence"/>
</dbReference>
<accession>T0QVT2</accession>
<dbReference type="InParanoid" id="T0QVT2"/>
<dbReference type="OrthoDB" id="89907at2759"/>
<feature type="transmembrane region" description="Helical" evidence="1">
    <location>
        <begin position="12"/>
        <end position="33"/>
    </location>
</feature>
<keyword evidence="1" id="KW-1133">Transmembrane helix</keyword>
<dbReference type="eggNOG" id="ENOG502SK7I">
    <property type="taxonomic scope" value="Eukaryota"/>
</dbReference>
<dbReference type="OMA" id="PQHEHAY"/>
<sequence>MKASWPAFTPGTLRLAVMFACLYTIAVTLVLLLQRRSAHVVRSATTLHATPIKATTSLYHENCSYQSYAFAEQYEAMAAHPVMPPPGLAKLQRARPTIATKRSWRDCLPVRSVICGVAAGDQDSLFTQHPPCRSAVLHHLLVSTMAAMEARGHVALPIGAALEHMWEHGALPPATPVLDILTNATDDVADWLWARGLAHFYDKNAGDITCLAAHHPLASRLYAGNVASYEVPPHLRWSRIDPMAKDDKFRISPQHEHAYRYAQLTPPTCLRLYNVSILAPAHPPTFFTAARGMRDHDGEAAIYPNPSCQALCENGAPRAARNVTPNVARCPLRVDAVFDTRLATFLKDPIPLVLDVVHTPHLAPFNDTAKLRAGEAWEFCLPMKPQQCGARRGVKSTLFETPPGKPCRSAVLQLLLENMLEVTYDLGLPAFVYFGTLLGAWRDEAIIPHTRDIDIVLPSETEWAKVQDAMWARGFYVFKRDIHGACVASHHPLAGLVYAPNTPLVKTSKWDHGTPYLDLCMWRRAWRDKISVETALEKLDRSRMFPLQCNEKIFGNHVPGIQDPEAMFRTEYSTTYAQDPDLHLEACESYCDYQVLSNATTV</sequence>
<keyword evidence="1" id="KW-0472">Membrane</keyword>
<evidence type="ECO:0000313" key="3">
    <source>
        <dbReference type="Proteomes" id="UP000030762"/>
    </source>
</evidence>
<gene>
    <name evidence="2" type="ORF">SDRG_03750</name>
</gene>
<dbReference type="STRING" id="1156394.T0QVT2"/>
<proteinExistence type="predicted"/>
<dbReference type="VEuPathDB" id="FungiDB:SDRG_03750"/>
<dbReference type="EMBL" id="JH767140">
    <property type="protein sequence ID" value="EQC38791.1"/>
    <property type="molecule type" value="Genomic_DNA"/>
</dbReference>
<evidence type="ECO:0000256" key="1">
    <source>
        <dbReference type="SAM" id="Phobius"/>
    </source>
</evidence>
<name>T0QVT2_SAPDV</name>
<evidence type="ECO:0000313" key="2">
    <source>
        <dbReference type="EMBL" id="EQC38791.1"/>
    </source>
</evidence>
<protein>
    <submittedName>
        <fullName evidence="2">Uncharacterized protein</fullName>
    </submittedName>
</protein>
<keyword evidence="3" id="KW-1185">Reference proteome</keyword>
<dbReference type="GeneID" id="19944477"/>
<reference evidence="2 3" key="1">
    <citation type="submission" date="2012-04" db="EMBL/GenBank/DDBJ databases">
        <title>The Genome Sequence of Saprolegnia declina VS20.</title>
        <authorList>
            <consortium name="The Broad Institute Genome Sequencing Platform"/>
            <person name="Russ C."/>
            <person name="Nusbaum C."/>
            <person name="Tyler B."/>
            <person name="van West P."/>
            <person name="Dieguez-Uribeondo J."/>
            <person name="de Bruijn I."/>
            <person name="Tripathy S."/>
            <person name="Jiang R."/>
            <person name="Young S.K."/>
            <person name="Zeng Q."/>
            <person name="Gargeya S."/>
            <person name="Fitzgerald M."/>
            <person name="Haas B."/>
            <person name="Abouelleil A."/>
            <person name="Alvarado L."/>
            <person name="Arachchi H.M."/>
            <person name="Berlin A."/>
            <person name="Chapman S.B."/>
            <person name="Goldberg J."/>
            <person name="Griggs A."/>
            <person name="Gujja S."/>
            <person name="Hansen M."/>
            <person name="Howarth C."/>
            <person name="Imamovic A."/>
            <person name="Larimer J."/>
            <person name="McCowen C."/>
            <person name="Montmayeur A."/>
            <person name="Murphy C."/>
            <person name="Neiman D."/>
            <person name="Pearson M."/>
            <person name="Priest M."/>
            <person name="Roberts A."/>
            <person name="Saif S."/>
            <person name="Shea T."/>
            <person name="Sisk P."/>
            <person name="Sykes S."/>
            <person name="Wortman J."/>
            <person name="Nusbaum C."/>
            <person name="Birren B."/>
        </authorList>
    </citation>
    <scope>NUCLEOTIDE SEQUENCE [LARGE SCALE GENOMIC DNA]</scope>
    <source>
        <strain evidence="2 3">VS20</strain>
    </source>
</reference>